<name>A0ABS2THL1_9ACTO</name>
<protein>
    <submittedName>
        <fullName evidence="1">Uncharacterized protein</fullName>
    </submittedName>
</protein>
<keyword evidence="2" id="KW-1185">Reference proteome</keyword>
<evidence type="ECO:0000313" key="2">
    <source>
        <dbReference type="Proteomes" id="UP000705983"/>
    </source>
</evidence>
<dbReference type="RefSeq" id="WP_182170386.1">
    <property type="nucleotide sequence ID" value="NZ_CP059676.1"/>
</dbReference>
<dbReference type="Proteomes" id="UP000705983">
    <property type="component" value="Unassembled WGS sequence"/>
</dbReference>
<proteinExistence type="predicted"/>
<gene>
    <name evidence="1" type="ORF">JVW63_04785</name>
</gene>
<evidence type="ECO:0000313" key="1">
    <source>
        <dbReference type="EMBL" id="MBM9433016.1"/>
    </source>
</evidence>
<organism evidence="1 2">
    <name type="scientific">Flaviflexus equikiangi</name>
    <dbReference type="NCBI Taxonomy" id="2758573"/>
    <lineage>
        <taxon>Bacteria</taxon>
        <taxon>Bacillati</taxon>
        <taxon>Actinomycetota</taxon>
        <taxon>Actinomycetes</taxon>
        <taxon>Actinomycetales</taxon>
        <taxon>Actinomycetaceae</taxon>
        <taxon>Flaviflexus</taxon>
    </lineage>
</organism>
<reference evidence="2" key="1">
    <citation type="submission" date="2021-02" db="EMBL/GenBank/DDBJ databases">
        <title>Leucobacter sp. CX169.</title>
        <authorList>
            <person name="Cheng Y."/>
        </authorList>
    </citation>
    <scope>NUCLEOTIDE SEQUENCE [LARGE SCALE GENOMIC DNA]</scope>
    <source>
        <strain evidence="2">JY899</strain>
    </source>
</reference>
<dbReference type="EMBL" id="JAFFJS010000002">
    <property type="protein sequence ID" value="MBM9433016.1"/>
    <property type="molecule type" value="Genomic_DNA"/>
</dbReference>
<accession>A0ABS2THL1</accession>
<sequence length="75" mass="8261">MTFGMIIAALGLVGLIVAVAMLVRRDPDASQTWEETRGFVQESYAALRNKELGSLEDSINDVSLGEFFVPENSRQ</sequence>
<comment type="caution">
    <text evidence="1">The sequence shown here is derived from an EMBL/GenBank/DDBJ whole genome shotgun (WGS) entry which is preliminary data.</text>
</comment>